<dbReference type="RefSeq" id="XP_050927655.1">
    <property type="nucleotide sequence ID" value="XM_051071698.1"/>
</dbReference>
<dbReference type="GeneID" id="108887489"/>
<dbReference type="PANTHER" id="PTHR11422">
    <property type="entry name" value="T-CELL SURFACE GLYCOPROTEIN CD4"/>
    <property type="match status" value="1"/>
</dbReference>
<keyword evidence="2" id="KW-0472">Membrane</keyword>
<dbReference type="InterPro" id="IPR007110">
    <property type="entry name" value="Ig-like_dom"/>
</dbReference>
<feature type="region of interest" description="Disordered" evidence="1">
    <location>
        <begin position="272"/>
        <end position="298"/>
    </location>
</feature>
<dbReference type="GO" id="GO:1990782">
    <property type="term" value="F:protein tyrosine kinase binding"/>
    <property type="evidence" value="ECO:0007669"/>
    <property type="project" value="TreeGrafter"/>
</dbReference>
<feature type="domain" description="Ig-like" evidence="4">
    <location>
        <begin position="3"/>
        <end position="113"/>
    </location>
</feature>
<dbReference type="GO" id="GO:0042289">
    <property type="term" value="F:MHC class II protein binding"/>
    <property type="evidence" value="ECO:0007669"/>
    <property type="project" value="TreeGrafter"/>
</dbReference>
<organism evidence="5 6">
    <name type="scientific">Lates calcarifer</name>
    <name type="common">Barramundi</name>
    <name type="synonym">Holocentrus calcarifer</name>
    <dbReference type="NCBI Taxonomy" id="8187"/>
    <lineage>
        <taxon>Eukaryota</taxon>
        <taxon>Metazoa</taxon>
        <taxon>Chordata</taxon>
        <taxon>Craniata</taxon>
        <taxon>Vertebrata</taxon>
        <taxon>Euteleostomi</taxon>
        <taxon>Actinopterygii</taxon>
        <taxon>Neopterygii</taxon>
        <taxon>Teleostei</taxon>
        <taxon>Neoteleostei</taxon>
        <taxon>Acanthomorphata</taxon>
        <taxon>Carangaria</taxon>
        <taxon>Carangaria incertae sedis</taxon>
        <taxon>Centropomidae</taxon>
        <taxon>Lates</taxon>
    </lineage>
</organism>
<dbReference type="GO" id="GO:0035723">
    <property type="term" value="P:interleukin-15-mediated signaling pathway"/>
    <property type="evidence" value="ECO:0007669"/>
    <property type="project" value="TreeGrafter"/>
</dbReference>
<dbReference type="GO" id="GO:0070374">
    <property type="term" value="P:positive regulation of ERK1 and ERK2 cascade"/>
    <property type="evidence" value="ECO:0007669"/>
    <property type="project" value="TreeGrafter"/>
</dbReference>
<evidence type="ECO:0000256" key="1">
    <source>
        <dbReference type="SAM" id="MobiDB-lite"/>
    </source>
</evidence>
<dbReference type="Pfam" id="PF07686">
    <property type="entry name" value="V-set"/>
    <property type="match status" value="1"/>
</dbReference>
<dbReference type="GO" id="GO:0009897">
    <property type="term" value="C:external side of plasma membrane"/>
    <property type="evidence" value="ECO:0007669"/>
    <property type="project" value="TreeGrafter"/>
</dbReference>
<dbReference type="Proteomes" id="UP000694890">
    <property type="component" value="Linkage group LG7_1"/>
</dbReference>
<feature type="compositionally biased region" description="Polar residues" evidence="1">
    <location>
        <begin position="288"/>
        <end position="298"/>
    </location>
</feature>
<keyword evidence="3" id="KW-0732">Signal</keyword>
<proteinExistence type="predicted"/>
<keyword evidence="2" id="KW-1133">Transmembrane helix</keyword>
<dbReference type="InterPro" id="IPR003599">
    <property type="entry name" value="Ig_sub"/>
</dbReference>
<evidence type="ECO:0000313" key="6">
    <source>
        <dbReference type="RefSeq" id="XP_050927655.1"/>
    </source>
</evidence>
<dbReference type="PROSITE" id="PS50835">
    <property type="entry name" value="IG_LIKE"/>
    <property type="match status" value="1"/>
</dbReference>
<dbReference type="SMART" id="SM00409">
    <property type="entry name" value="IG"/>
    <property type="match status" value="1"/>
</dbReference>
<accession>A0AAJ8DQF0</accession>
<dbReference type="InterPro" id="IPR013106">
    <property type="entry name" value="Ig_V-set"/>
</dbReference>
<dbReference type="PANTHER" id="PTHR11422:SF5">
    <property type="entry name" value="DIVERSE IMMUNOGLOBULIN DOMAIN-CONTAINING PROTEIN 1.1 ISOFORM X1-RELATED"/>
    <property type="match status" value="1"/>
</dbReference>
<protein>
    <submittedName>
        <fullName evidence="6">Uncharacterized protein LOC108887489 isoform X1</fullName>
    </submittedName>
</protein>
<evidence type="ECO:0000256" key="3">
    <source>
        <dbReference type="SAM" id="SignalP"/>
    </source>
</evidence>
<dbReference type="GO" id="GO:0045121">
    <property type="term" value="C:membrane raft"/>
    <property type="evidence" value="ECO:0007669"/>
    <property type="project" value="TreeGrafter"/>
</dbReference>
<feature type="chain" id="PRO_5042617551" evidence="3">
    <location>
        <begin position="22"/>
        <end position="298"/>
    </location>
</feature>
<sequence length="298" mass="33128">MTPLLLIFTFVYHFEAGICEGLNNLYHRPGHDVTLPCGSGSSPHTCSSTTWFFNREPFPTIIEVAKGNVIQSSDRAARLRLNTDCSLLINNITAEDAGLYVCRQSGQSDARVYLNILTVSQSSHRDDEATLKCSLWRYKELSPCKKKSILWLDETGTKLVGEGDGYNVIQTKCVSVLTVKSQRGSNRRYTCQIVDEDNKVQIQADYTPVFTGGTDHLYIIIGSVVGVVVVVVVITAVLIKCRRRATATEGVQKATHTPDEAESSLTYVTVNHDHQRAPPKKKVKEENVTYSTIKTQEK</sequence>
<dbReference type="GO" id="GO:0042110">
    <property type="term" value="P:T cell activation"/>
    <property type="evidence" value="ECO:0007669"/>
    <property type="project" value="TreeGrafter"/>
</dbReference>
<dbReference type="InterPro" id="IPR036179">
    <property type="entry name" value="Ig-like_dom_sf"/>
</dbReference>
<dbReference type="SUPFAM" id="SSF48726">
    <property type="entry name" value="Immunoglobulin"/>
    <property type="match status" value="1"/>
</dbReference>
<evidence type="ECO:0000313" key="5">
    <source>
        <dbReference type="Proteomes" id="UP000694890"/>
    </source>
</evidence>
<dbReference type="Gene3D" id="2.60.40.10">
    <property type="entry name" value="Immunoglobulins"/>
    <property type="match status" value="1"/>
</dbReference>
<name>A0AAJ8DQF0_LATCA</name>
<feature type="signal peptide" evidence="3">
    <location>
        <begin position="1"/>
        <end position="21"/>
    </location>
</feature>
<dbReference type="AlphaFoldDB" id="A0AAJ8DQF0"/>
<reference evidence="6" key="1">
    <citation type="submission" date="2025-08" db="UniProtKB">
        <authorList>
            <consortium name="RefSeq"/>
        </authorList>
    </citation>
    <scope>IDENTIFICATION</scope>
    <source>
        <tissue evidence="6">Brain</tissue>
    </source>
</reference>
<evidence type="ECO:0000256" key="2">
    <source>
        <dbReference type="SAM" id="Phobius"/>
    </source>
</evidence>
<gene>
    <name evidence="6" type="primary">LOC108887489</name>
</gene>
<dbReference type="InterPro" id="IPR013783">
    <property type="entry name" value="Ig-like_fold"/>
</dbReference>
<feature type="transmembrane region" description="Helical" evidence="2">
    <location>
        <begin position="217"/>
        <end position="239"/>
    </location>
</feature>
<keyword evidence="2" id="KW-0812">Transmembrane</keyword>
<evidence type="ECO:0000259" key="4">
    <source>
        <dbReference type="PROSITE" id="PS50835"/>
    </source>
</evidence>